<feature type="domain" description="DUF4357" evidence="1">
    <location>
        <begin position="228"/>
        <end position="281"/>
    </location>
</feature>
<evidence type="ECO:0000259" key="1">
    <source>
        <dbReference type="Pfam" id="PF14267"/>
    </source>
</evidence>
<dbReference type="AlphaFoldDB" id="A0A6N8J794"/>
<comment type="caution">
    <text evidence="2">The sequence shown here is derived from an EMBL/GenBank/DDBJ whole genome shotgun (WGS) entry which is preliminary data.</text>
</comment>
<dbReference type="Pfam" id="PF14267">
    <property type="entry name" value="DUF4357"/>
    <property type="match status" value="1"/>
</dbReference>
<dbReference type="Proteomes" id="UP000468388">
    <property type="component" value="Unassembled WGS sequence"/>
</dbReference>
<evidence type="ECO:0000313" key="2">
    <source>
        <dbReference type="EMBL" id="MVT41080.1"/>
    </source>
</evidence>
<dbReference type="RefSeq" id="WP_157299694.1">
    <property type="nucleotide sequence ID" value="NZ_BAAAZB010000010.1"/>
</dbReference>
<evidence type="ECO:0000313" key="3">
    <source>
        <dbReference type="Proteomes" id="UP000468388"/>
    </source>
</evidence>
<name>A0A6N8J794_9BACT</name>
<accession>A0A6N8J794</accession>
<gene>
    <name evidence="2" type="ORF">GO495_10850</name>
</gene>
<proteinExistence type="predicted"/>
<keyword evidence="3" id="KW-1185">Reference proteome</keyword>
<dbReference type="CDD" id="cd10447">
    <property type="entry name" value="GIY-YIG_unchar_2"/>
    <property type="match status" value="1"/>
</dbReference>
<reference evidence="2 3" key="1">
    <citation type="submission" date="2019-12" db="EMBL/GenBank/DDBJ databases">
        <title>The draft genomic sequence of strain Chitinophaga oryziterrae JCM 16595.</title>
        <authorList>
            <person name="Zhang X."/>
        </authorList>
    </citation>
    <scope>NUCLEOTIDE SEQUENCE [LARGE SCALE GENOMIC DNA]</scope>
    <source>
        <strain evidence="2 3">JCM 16595</strain>
    </source>
</reference>
<dbReference type="InterPro" id="IPR025579">
    <property type="entry name" value="DUF4357"/>
</dbReference>
<organism evidence="2 3">
    <name type="scientific">Chitinophaga oryziterrae</name>
    <dbReference type="NCBI Taxonomy" id="1031224"/>
    <lineage>
        <taxon>Bacteria</taxon>
        <taxon>Pseudomonadati</taxon>
        <taxon>Bacteroidota</taxon>
        <taxon>Chitinophagia</taxon>
        <taxon>Chitinophagales</taxon>
        <taxon>Chitinophagaceae</taxon>
        <taxon>Chitinophaga</taxon>
    </lineage>
</organism>
<sequence length="296" mass="33515">MNRGITITNYLVNGNPEGISMSYVSNWTGQAIKIPRNAFLDTKNFPELNRPGIYYLIGSKDENPDEKLIYVGEANHLFERITTHMRDEAKSFFELIIVFSSKDDNMTVSHTKYLEAKILSEIFEKSGFTLINRKDGNKVSLPPMVRDEMDTYMDNMKILLPTMGFDLFKPVLKDEKQSFMPKDENLILEVGDIKAQAKLIPNGMLVLQGSAMKPIATPALAPTYLKIRNDLIEKGYVKQTDKGMLFLQDYEFTSPSQAGAVVLGYSVNGRIFWKNSIGKNLKDLEEEKISLSMGKD</sequence>
<dbReference type="EMBL" id="WRXO01000002">
    <property type="protein sequence ID" value="MVT41080.1"/>
    <property type="molecule type" value="Genomic_DNA"/>
</dbReference>
<dbReference type="OrthoDB" id="2656488at2"/>
<protein>
    <submittedName>
        <fullName evidence="2">DUF4357 domain-containing protein</fullName>
    </submittedName>
</protein>